<accession>A0A1B3WDZ0</accession>
<evidence type="ECO:0000313" key="2">
    <source>
        <dbReference type="Proteomes" id="UP000094757"/>
    </source>
</evidence>
<name>A0A1B3WDZ0_9FIRM</name>
<dbReference type="InterPro" id="IPR021145">
    <property type="entry name" value="Portal_protein_SPP1_Gp6-like"/>
</dbReference>
<protein>
    <recommendedName>
        <fullName evidence="3">Phage portal protein</fullName>
    </recommendedName>
</protein>
<gene>
    <name evidence="1" type="ORF">BCB69_03870</name>
</gene>
<dbReference type="Proteomes" id="UP000094757">
    <property type="component" value="Chromosome"/>
</dbReference>
<organism evidence="1 2">
    <name type="scientific">Dialister pneumosintes</name>
    <dbReference type="NCBI Taxonomy" id="39950"/>
    <lineage>
        <taxon>Bacteria</taxon>
        <taxon>Bacillati</taxon>
        <taxon>Bacillota</taxon>
        <taxon>Negativicutes</taxon>
        <taxon>Veillonellales</taxon>
        <taxon>Veillonellaceae</taxon>
        <taxon>Dialister</taxon>
    </lineage>
</organism>
<dbReference type="AlphaFoldDB" id="A0A1B3WDZ0"/>
<evidence type="ECO:0000313" key="1">
    <source>
        <dbReference type="EMBL" id="AOH39177.1"/>
    </source>
</evidence>
<sequence>MEFVEAWLGHKVDVEFIFNRDLPLNQADAINNCKNSIGVISKETVIANHPWTQNTADELKRIKEEEAQLIDDYVEDGGASDDT</sequence>
<dbReference type="STRING" id="39950.BCB69_03870"/>
<dbReference type="Pfam" id="PF05133">
    <property type="entry name" value="SPP1_portal"/>
    <property type="match status" value="1"/>
</dbReference>
<reference evidence="2" key="1">
    <citation type="submission" date="2016-08" db="EMBL/GenBank/DDBJ databases">
        <authorList>
            <person name="Holder M.E."/>
            <person name="Ajami N.J."/>
            <person name="Petrosino J.F."/>
        </authorList>
    </citation>
    <scope>NUCLEOTIDE SEQUENCE [LARGE SCALE GENOMIC DNA]</scope>
    <source>
        <strain evidence="2">F0677</strain>
    </source>
</reference>
<dbReference type="KEGG" id="dpn:BCB69_03870"/>
<proteinExistence type="predicted"/>
<evidence type="ECO:0008006" key="3">
    <source>
        <dbReference type="Google" id="ProtNLM"/>
    </source>
</evidence>
<dbReference type="EMBL" id="CP017037">
    <property type="protein sequence ID" value="AOH39177.1"/>
    <property type="molecule type" value="Genomic_DNA"/>
</dbReference>